<keyword evidence="1" id="KW-1133">Transmembrane helix</keyword>
<feature type="transmembrane region" description="Helical" evidence="1">
    <location>
        <begin position="21"/>
        <end position="39"/>
    </location>
</feature>
<gene>
    <name evidence="2" type="ORF">METZ01_LOCUS41932</name>
</gene>
<dbReference type="PROSITE" id="PS51257">
    <property type="entry name" value="PROKAR_LIPOPROTEIN"/>
    <property type="match status" value="1"/>
</dbReference>
<name>A0A381RDQ1_9ZZZZ</name>
<protein>
    <submittedName>
        <fullName evidence="2">Uncharacterized protein</fullName>
    </submittedName>
</protein>
<keyword evidence="1" id="KW-0472">Membrane</keyword>
<dbReference type="EMBL" id="UINC01001802">
    <property type="protein sequence ID" value="SUZ89078.1"/>
    <property type="molecule type" value="Genomic_DNA"/>
</dbReference>
<evidence type="ECO:0000256" key="1">
    <source>
        <dbReference type="SAM" id="Phobius"/>
    </source>
</evidence>
<accession>A0A381RDQ1</accession>
<reference evidence="2" key="1">
    <citation type="submission" date="2018-05" db="EMBL/GenBank/DDBJ databases">
        <authorList>
            <person name="Lanie J.A."/>
            <person name="Ng W.-L."/>
            <person name="Kazmierczak K.M."/>
            <person name="Andrzejewski T.M."/>
            <person name="Davidsen T.M."/>
            <person name="Wayne K.J."/>
            <person name="Tettelin H."/>
            <person name="Glass J.I."/>
            <person name="Rusch D."/>
            <person name="Podicherti R."/>
            <person name="Tsui H.-C.T."/>
            <person name="Winkler M.E."/>
        </authorList>
    </citation>
    <scope>NUCLEOTIDE SEQUENCE</scope>
</reference>
<keyword evidence="1" id="KW-0812">Transmembrane</keyword>
<organism evidence="2">
    <name type="scientific">marine metagenome</name>
    <dbReference type="NCBI Taxonomy" id="408172"/>
    <lineage>
        <taxon>unclassified sequences</taxon>
        <taxon>metagenomes</taxon>
        <taxon>ecological metagenomes</taxon>
    </lineage>
</organism>
<sequence>MQHKHIWDLFSGSRLFRANNFIILVIGCMILVAQLYWFWSPAKMTEEANYENTDWELIKGLEIKEECLNLLPGQKLEYSFKSSAEVSFNIHYHEQGGRPIYLKDEKGMLFNKGVLDPPKKNLFCLMWVNPGMKDIRLSYNTLLLSELEDKEKDRIPVHFRVSADKQAIRIVADSGRELSRLEIGSNILNFELNNNGTMLAVSVADLRGTLLIYDVKTLQIITKVAIKRFPRFLAFSADNRFLIVGDEHTADIIRIDLKNRRQHSLILPLLPLAIMTGEEPGELFVRAEREVMKIQLEPLKLIERNARIEFTFGEETILADPNEFCTAHGVPHPLFTPSEEAMSTEGLQGFYFQSK</sequence>
<dbReference type="Gene3D" id="2.130.10.10">
    <property type="entry name" value="YVTN repeat-like/Quinoprotein amine dehydrogenase"/>
    <property type="match status" value="1"/>
</dbReference>
<evidence type="ECO:0000313" key="2">
    <source>
        <dbReference type="EMBL" id="SUZ89078.1"/>
    </source>
</evidence>
<proteinExistence type="predicted"/>
<dbReference type="SUPFAM" id="SSF51004">
    <property type="entry name" value="C-terminal (heme d1) domain of cytochrome cd1-nitrite reductase"/>
    <property type="match status" value="1"/>
</dbReference>
<dbReference type="AlphaFoldDB" id="A0A381RDQ1"/>
<dbReference type="InterPro" id="IPR011048">
    <property type="entry name" value="Haem_d1_sf"/>
</dbReference>
<dbReference type="InterPro" id="IPR015943">
    <property type="entry name" value="WD40/YVTN_repeat-like_dom_sf"/>
</dbReference>